<evidence type="ECO:0000313" key="1">
    <source>
        <dbReference type="EMBL" id="KAJ9095842.1"/>
    </source>
</evidence>
<gene>
    <name evidence="1" type="ORF">QFC20_006551</name>
</gene>
<comment type="caution">
    <text evidence="1">The sequence shown here is derived from an EMBL/GenBank/DDBJ whole genome shotgun (WGS) entry which is preliminary data.</text>
</comment>
<dbReference type="EMBL" id="JASBWS010000119">
    <property type="protein sequence ID" value="KAJ9095842.1"/>
    <property type="molecule type" value="Genomic_DNA"/>
</dbReference>
<organism evidence="1 2">
    <name type="scientific">Naganishia adeliensis</name>
    <dbReference type="NCBI Taxonomy" id="92952"/>
    <lineage>
        <taxon>Eukaryota</taxon>
        <taxon>Fungi</taxon>
        <taxon>Dikarya</taxon>
        <taxon>Basidiomycota</taxon>
        <taxon>Agaricomycotina</taxon>
        <taxon>Tremellomycetes</taxon>
        <taxon>Filobasidiales</taxon>
        <taxon>Filobasidiaceae</taxon>
        <taxon>Naganishia</taxon>
    </lineage>
</organism>
<name>A0ACC2V980_9TREE</name>
<sequence length="630" mass="68196">MSSRRSERPRKRPTPIDAHYEESLVSAALPRSASASTSKMTDDNTTMPSAQAGPSQVRGKARSKARSTKASRRRRPTGEEETVENDGVPEEEDVSLVDDERDPPRGSVEPEKEEDPEEEEDPVWQEFSQEYYEVVEQLPLEIHRNFALLRELDDQTQRQTGQLLELIRKYVVRRLPSPVPEELEVPLAVMADPTRAGGDEGEKVGAAADGESQVEAMKTEPNNGTSVVAGVDGGDVVEVNGHSRTTTNGQEDPVHGGETMDVDADGPQGGESTVPPDSTMKKSAELSEVQEPLQDPGEDSTLQERATPTIPLAETERPVDAVASTKGRDEKPDPAIAAVGHVPPSLNGTQPLQSPTNPAPVEPQLTSIQRIDTLKARQAEMYAHCLVPAMASRDLLPEIGKLARDMLRSADEKVGIAIGTYNTVDRHIRSLDAALQAQQAALNLGIRQDTLPSKAVTGATPNSEEEPSSTLQTGAKADSSAGVGAEPAPRVGKNWRKGMKGYHGEQTRAVDALDVGLTTTMPLVDKKTGKQKNTTAVKVVGEPEPIVLGYMAAHNFDLAIDPNEPRYCFCQNVSYGEMVGCENLDCPNGGWFHLGCLGMTSAPTGKWWCDQCKPTDKASGQKRKKRKIKF</sequence>
<reference evidence="1" key="1">
    <citation type="submission" date="2023-04" db="EMBL/GenBank/DDBJ databases">
        <title>Draft Genome sequencing of Naganishia species isolated from polar environments using Oxford Nanopore Technology.</title>
        <authorList>
            <person name="Leo P."/>
            <person name="Venkateswaran K."/>
        </authorList>
    </citation>
    <scope>NUCLEOTIDE SEQUENCE</scope>
    <source>
        <strain evidence="1">MNA-CCFEE 5262</strain>
    </source>
</reference>
<accession>A0ACC2V980</accession>
<proteinExistence type="predicted"/>
<keyword evidence="2" id="KW-1185">Reference proteome</keyword>
<dbReference type="Proteomes" id="UP001230649">
    <property type="component" value="Unassembled WGS sequence"/>
</dbReference>
<protein>
    <submittedName>
        <fullName evidence="1">Uncharacterized protein</fullName>
    </submittedName>
</protein>
<evidence type="ECO:0000313" key="2">
    <source>
        <dbReference type="Proteomes" id="UP001230649"/>
    </source>
</evidence>